<dbReference type="eggNOG" id="ENOG5031YZ6">
    <property type="taxonomic scope" value="Bacteria"/>
</dbReference>
<reference evidence="1 2" key="1">
    <citation type="submission" date="2014-03" db="EMBL/GenBank/DDBJ databases">
        <title>Genome sequence of Mycoplasma ovipneumoniae strain 14811.</title>
        <authorList>
            <person name="Sirand-Pugnet P."/>
            <person name="Breton M."/>
            <person name="Dordet-Frisoni E."/>
            <person name="Baranowski E."/>
            <person name="Barre A."/>
            <person name="Couture C."/>
            <person name="Dupuy V."/>
            <person name="Gaurivaud P."/>
            <person name="Jacob D."/>
            <person name="Lemaitre C."/>
            <person name="Manso-Silvan L."/>
            <person name="Nikolski M."/>
            <person name="Nouvel L.-X."/>
            <person name="Poumarat F."/>
            <person name="Tardy F."/>
            <person name="Thebault P."/>
            <person name="Theil S."/>
            <person name="Citti C."/>
            <person name="Thiaucourt F."/>
            <person name="Blanchard A."/>
        </authorList>
    </citation>
    <scope>NUCLEOTIDE SEQUENCE [LARGE SCALE GENOMIC DNA]</scope>
    <source>
        <strain evidence="1 2">14811</strain>
    </source>
</reference>
<gene>
    <name evidence="1" type="ORF">MOVI_5480</name>
</gene>
<proteinExistence type="predicted"/>
<evidence type="ECO:0000313" key="1">
    <source>
        <dbReference type="EMBL" id="EXU60928.1"/>
    </source>
</evidence>
<name>A0A014M1T4_9BACT</name>
<organism evidence="1 2">
    <name type="scientific">Mesomycoplasma ovipneumoniae 14811</name>
    <dbReference type="NCBI Taxonomy" id="1188239"/>
    <lineage>
        <taxon>Bacteria</taxon>
        <taxon>Bacillati</taxon>
        <taxon>Mycoplasmatota</taxon>
        <taxon>Mycoplasmoidales</taxon>
        <taxon>Metamycoplasmataceae</taxon>
        <taxon>Mesomycoplasma</taxon>
    </lineage>
</organism>
<dbReference type="EMBL" id="JFAD01000029">
    <property type="protein sequence ID" value="EXU60928.1"/>
    <property type="molecule type" value="Genomic_DNA"/>
</dbReference>
<dbReference type="Proteomes" id="UP000020977">
    <property type="component" value="Unassembled WGS sequence"/>
</dbReference>
<comment type="caution">
    <text evidence="1">The sequence shown here is derived from an EMBL/GenBank/DDBJ whole genome shotgun (WGS) entry which is preliminary data.</text>
</comment>
<protein>
    <submittedName>
        <fullName evidence="1">Uncharacterized protein</fullName>
    </submittedName>
</protein>
<evidence type="ECO:0000313" key="2">
    <source>
        <dbReference type="Proteomes" id="UP000020977"/>
    </source>
</evidence>
<dbReference type="RefSeq" id="WP_044284363.1">
    <property type="nucleotide sequence ID" value="NZ_JFAD01000029.1"/>
</dbReference>
<sequence length="153" mass="18983">MKTRIFLDLKNKHEIKSHIKIEVKFWKYKKILGKKFKFLFYNLSKILEISVSNQQCAQLDLKLVNNIYKVENWISCMKQFLNLNLLSNLRIHKNLAIFLFYSWQIYLQRFKFRQKLFDFEDRRRDAFNNLSLEWIKTDPNFNIKLIEILRRWK</sequence>
<accession>A0A014M1T4</accession>
<dbReference type="STRING" id="1188239.MOVI_5480"/>
<dbReference type="AlphaFoldDB" id="A0A014M1T4"/>